<dbReference type="Gene3D" id="3.40.50.450">
    <property type="match status" value="1"/>
</dbReference>
<organism evidence="1 2">
    <name type="scientific">Mesorhizobium temperatum</name>
    <dbReference type="NCBI Taxonomy" id="241416"/>
    <lineage>
        <taxon>Bacteria</taxon>
        <taxon>Pseudomonadati</taxon>
        <taxon>Pseudomonadota</taxon>
        <taxon>Alphaproteobacteria</taxon>
        <taxon>Hyphomicrobiales</taxon>
        <taxon>Phyllobacteriaceae</taxon>
        <taxon>Mesorhizobium</taxon>
    </lineage>
</organism>
<keyword evidence="2" id="KW-1185">Reference proteome</keyword>
<dbReference type="Proteomes" id="UP000216442">
    <property type="component" value="Unassembled WGS sequence"/>
</dbReference>
<sequence length="303" mass="33978">MTKLPKKPKLCFIVGPIGADDSDDRIHADWLLEGIIAPVFEEHFEEFRVERADKISDPGRIDAQVITALLNADLVIADLTTLNPNAFYEIGIRHTIQKPIIHMRLENQPIPFDVASFRTISFSRKRPRDLEVARELLRSAVSAAIADGHMVDNPVTFSRGKVEFEKTATPPEKIIQDQLSAIVRRLGAIEAGAPQIPWLRSDDLSYGDRLHVRNHLVHNDVKPTNAFRDVGKIRIEIRPDSPQGIPSFQDDVERLVASHLTDFSLSGDSVTAIVLAADNAFNRKGIEPLQKDAIEQELQVRIR</sequence>
<proteinExistence type="predicted"/>
<reference evidence="1 2" key="1">
    <citation type="submission" date="2017-08" db="EMBL/GenBank/DDBJ databases">
        <title>Mesorhizobium wenxinae sp. nov., a novel rhizobial species isolated from root nodules of chickpea (Cicer arietinum L.).</title>
        <authorList>
            <person name="Zhang J."/>
        </authorList>
    </citation>
    <scope>NUCLEOTIDE SEQUENCE [LARGE SCALE GENOMIC DNA]</scope>
    <source>
        <strain evidence="1 2">SDW018</strain>
    </source>
</reference>
<gene>
    <name evidence="1" type="ORF">CIT26_03365</name>
</gene>
<dbReference type="RefSeq" id="WP_095491239.1">
    <property type="nucleotide sequence ID" value="NZ_NPKJ01000015.1"/>
</dbReference>
<evidence type="ECO:0000313" key="1">
    <source>
        <dbReference type="EMBL" id="PAQ11716.1"/>
    </source>
</evidence>
<name>A0A271LW39_9HYPH</name>
<dbReference type="EMBL" id="NPKJ01000015">
    <property type="protein sequence ID" value="PAQ11716.1"/>
    <property type="molecule type" value="Genomic_DNA"/>
</dbReference>
<evidence type="ECO:0008006" key="3">
    <source>
        <dbReference type="Google" id="ProtNLM"/>
    </source>
</evidence>
<protein>
    <recommendedName>
        <fullName evidence="3">Nucleoside 2-deoxyribosyltransferase</fullName>
    </recommendedName>
</protein>
<accession>A0A271LW39</accession>
<evidence type="ECO:0000313" key="2">
    <source>
        <dbReference type="Proteomes" id="UP000216442"/>
    </source>
</evidence>
<dbReference type="OrthoDB" id="5379851at2"/>
<comment type="caution">
    <text evidence="1">The sequence shown here is derived from an EMBL/GenBank/DDBJ whole genome shotgun (WGS) entry which is preliminary data.</text>
</comment>
<dbReference type="AlphaFoldDB" id="A0A271LW39"/>